<dbReference type="Proteomes" id="UP001195624">
    <property type="component" value="Unassembled WGS sequence"/>
</dbReference>
<protein>
    <submittedName>
        <fullName evidence="2">Uncharacterized protein</fullName>
    </submittedName>
</protein>
<reference evidence="3" key="2">
    <citation type="submission" date="2023-07" db="EMBL/GenBank/DDBJ databases">
        <title>Genome mining of underrepresented organisms for secondary metabolites.</title>
        <authorList>
            <person name="D'Agostino P.M."/>
        </authorList>
    </citation>
    <scope>NUCLEOTIDE SEQUENCE [LARGE SCALE GENOMIC DNA]</scope>
    <source>
        <strain evidence="3">WS4403</strain>
    </source>
</reference>
<accession>A0ABS4P453</accession>
<dbReference type="EMBL" id="JAGGMQ010000001">
    <property type="protein sequence ID" value="MBP2167442.1"/>
    <property type="molecule type" value="Genomic_DNA"/>
</dbReference>
<organism evidence="2 3">
    <name type="scientific">Winslowiella toletana</name>
    <dbReference type="NCBI Taxonomy" id="92490"/>
    <lineage>
        <taxon>Bacteria</taxon>
        <taxon>Pseudomonadati</taxon>
        <taxon>Pseudomonadota</taxon>
        <taxon>Gammaproteobacteria</taxon>
        <taxon>Enterobacterales</taxon>
        <taxon>Erwiniaceae</taxon>
        <taxon>Winslowiella</taxon>
    </lineage>
</organism>
<dbReference type="RefSeq" id="WP_157819434.1">
    <property type="nucleotide sequence ID" value="NZ_JAGGMQ010000001.1"/>
</dbReference>
<gene>
    <name evidence="2" type="ORF">J2125_000634</name>
</gene>
<evidence type="ECO:0000313" key="3">
    <source>
        <dbReference type="Proteomes" id="UP001195624"/>
    </source>
</evidence>
<sequence>MSTLSAERYGAIINDLGHNGLWNTEVMELTPFIALNLPGWEQVALRIEDEESRCVLFLPAMREQANMLIVMRQQQNQRGQLFYQPLVGQRFEEVTTGEYGDHFLAALYAANFDLLPGQLGSHEVGGFRQQLLYTLEHNQHCRDFIERHFYHWAPAAPVATPPYRGNNDDFEHYLSTIGFSIIARGEDVYRQLPQIREALVLFDNSLLYTLNHSAQNTSRLAGILARRLGIRPNQVTPAMLEKARTRLVSYHRLTQRYLQQDASQFLLSRPNSQRRGVSAQAFPCDSQNRIVFTTINHEAVFLEILQVVPHEISHMLPDDRESTNDYWYDFSYGTPEELRRTTAGIAAMVAEEEESGSLQGFTELILAKICDDLMMNTGSPAGMRRTQFLEMLERIRGAALDDDRWQQFLRYAQQYYPVSAEWLNTLRLEIYTNRVWSQLALVSGLNPTSPAGLLAGIHADKELLLQVILQNADSLVTLVISYDEQLSRQLDRQGHRFIRPNVSSDSFDTLSDTSMTSEPGYTALAHPETLTPYQLHCALEDLAQAATTLADTRQAEGADMLAVGRFLARTAARIATRLGYLTGQQSALPQISTTLFLTTLRKMLAEKLMTPGQILNIILPGCRYQGWSLCDAVVSHFWCGGKLLAWQQLVADCLSLLRWPVRHSYQDDFISSPCGRAFLQALANQLRDIAPYSDSYPEVINTLKMMIQGGLIPFSYQLAFDIRSLVPLSVDPTPPQAVMDVFSTLNYVREFRHIINEEQIQRLQLADMLAGLATQHRWFVVGENEDGEMQYFFDPQGNDISAQPPQLENNERVLVVRGNTLQLYLQTAEGPRDLGSSQWPSGDNLALIAGVQQLTGYPLTNPPMINQQFLRAISLNIPAQPATEAVVPAAAMSATSWLAGPNNTSQIHKHAEKIHRYLDKYLEEMTADNRFTHRGRKGPLYMIKTSVKELAARKISGAERADLNAIAGWIKKIEAQLQQISSSQGIDLRMEHFNTLPNVFHQMRQCSSGLRRSYRQNPRDKKNSAPCQREINKIEAQSEKGISLTLKTKGKIHSKSSKGGDGAPARYYARIRKYAAAEQRTMAENRAPSFPPASSADSFADMLNLAFDGAIEMISRTPFSAEFAQQCLQRDKETEQEKNRERAMRDARAQELMAQVQSQLENLSFEVQQWLAGRNEPRAGRRQHLVWLTDDHGISEGASDATGSNAVAEQPAAEQQAAQCVSIAPAPVSEAGAVAVSSGVMINRGGGGTVTQLLPPGSLPQRPPQGRQWTAPVPAQPFNHLPHSGTNIRTMSELLSHEPAPEPQITEAILRISTRPPARPSSAPAPETPSPQQIRDLRLQFFGRGGFQAAPEPEINRQARIAETAAGQHRRMVMASSRVRLFDAQNNAKKNPQP</sequence>
<evidence type="ECO:0000256" key="1">
    <source>
        <dbReference type="SAM" id="MobiDB-lite"/>
    </source>
</evidence>
<comment type="caution">
    <text evidence="2">The sequence shown here is derived from an EMBL/GenBank/DDBJ whole genome shotgun (WGS) entry which is preliminary data.</text>
</comment>
<name>A0ABS4P453_9GAMM</name>
<keyword evidence="3" id="KW-1185">Reference proteome</keyword>
<feature type="region of interest" description="Disordered" evidence="1">
    <location>
        <begin position="1009"/>
        <end position="1030"/>
    </location>
</feature>
<evidence type="ECO:0000313" key="2">
    <source>
        <dbReference type="EMBL" id="MBP2167442.1"/>
    </source>
</evidence>
<reference evidence="2 3" key="1">
    <citation type="submission" date="2021-03" db="EMBL/GenBank/DDBJ databases">
        <authorList>
            <person name="D'Agostino P."/>
            <person name="Huntemann M."/>
            <person name="Clum A."/>
            <person name="Spunde A."/>
            <person name="Palaniappan K."/>
            <person name="Ritter S."/>
            <person name="Mikhailova N."/>
            <person name="Chen I.-M."/>
            <person name="Stamatis D."/>
            <person name="Reddy T."/>
            <person name="O'Malley R."/>
            <person name="Daum C."/>
            <person name="Shapiro N."/>
            <person name="Ivanova N."/>
            <person name="Kyrpides N."/>
            <person name="Woyke T."/>
        </authorList>
    </citation>
    <scope>NUCLEOTIDE SEQUENCE [LARGE SCALE GENOMIC DNA]</scope>
    <source>
        <strain evidence="2 3">WS4403</strain>
    </source>
</reference>
<proteinExistence type="predicted"/>